<dbReference type="Proteomes" id="UP001348817">
    <property type="component" value="Chromosome"/>
</dbReference>
<gene>
    <name evidence="1" type="ORF">FUAX_29140</name>
</gene>
<accession>A0AAU9CR75</accession>
<evidence type="ECO:0000313" key="2">
    <source>
        <dbReference type="Proteomes" id="UP001348817"/>
    </source>
</evidence>
<reference evidence="1 2" key="1">
    <citation type="submission" date="2021-12" db="EMBL/GenBank/DDBJ databases">
        <title>Genome sequencing of bacteria with rrn-lacking chromosome and rrn-plasmid.</title>
        <authorList>
            <person name="Anda M."/>
            <person name="Iwasaki W."/>
        </authorList>
    </citation>
    <scope>NUCLEOTIDE SEQUENCE [LARGE SCALE GENOMIC DNA]</scope>
    <source>
        <strain evidence="1 2">DSM 100852</strain>
    </source>
</reference>
<dbReference type="AlphaFoldDB" id="A0AAU9CR75"/>
<dbReference type="EMBL" id="AP025314">
    <property type="protein sequence ID" value="BDD10482.1"/>
    <property type="molecule type" value="Genomic_DNA"/>
</dbReference>
<protein>
    <submittedName>
        <fullName evidence="1">Uncharacterized protein</fullName>
    </submittedName>
</protein>
<evidence type="ECO:0000313" key="1">
    <source>
        <dbReference type="EMBL" id="BDD10482.1"/>
    </source>
</evidence>
<name>A0AAU9CR75_9BACT</name>
<sequence>MIGKPSFAYAEGGFFVCHDLEGLLGLASKVRLRDNFIPETFSGYETRNEWAYFLFRINVLNLASN</sequence>
<organism evidence="1 2">
    <name type="scientific">Fulvitalea axinellae</name>
    <dbReference type="NCBI Taxonomy" id="1182444"/>
    <lineage>
        <taxon>Bacteria</taxon>
        <taxon>Pseudomonadati</taxon>
        <taxon>Bacteroidota</taxon>
        <taxon>Cytophagia</taxon>
        <taxon>Cytophagales</taxon>
        <taxon>Persicobacteraceae</taxon>
        <taxon>Fulvitalea</taxon>
    </lineage>
</organism>
<proteinExistence type="predicted"/>
<dbReference type="KEGG" id="fax:FUAX_29140"/>
<keyword evidence="2" id="KW-1185">Reference proteome</keyword>